<protein>
    <submittedName>
        <fullName evidence="2">Uncharacterized protein</fullName>
    </submittedName>
</protein>
<dbReference type="Proteomes" id="UP000324222">
    <property type="component" value="Unassembled WGS sequence"/>
</dbReference>
<proteinExistence type="predicted"/>
<evidence type="ECO:0000256" key="1">
    <source>
        <dbReference type="SAM" id="Phobius"/>
    </source>
</evidence>
<evidence type="ECO:0000313" key="3">
    <source>
        <dbReference type="Proteomes" id="UP000324222"/>
    </source>
</evidence>
<dbReference type="EMBL" id="VSRR010131984">
    <property type="protein sequence ID" value="MPD02555.1"/>
    <property type="molecule type" value="Genomic_DNA"/>
</dbReference>
<name>A0A5B7KD99_PORTR</name>
<feature type="transmembrane region" description="Helical" evidence="1">
    <location>
        <begin position="72"/>
        <end position="89"/>
    </location>
</feature>
<sequence length="112" mass="12481">MHEINRQAAVAVVVVVVGAAVVVDGLPSFWWGTSGEYYDDVIDPVSSDSGKSLIAKQEAQEMVVRVSPLSSLLPYFIYFYFHLSSINMSPPLKKKGRIMNQYSFTNSFQELS</sequence>
<feature type="transmembrane region" description="Helical" evidence="1">
    <location>
        <begin position="9"/>
        <end position="31"/>
    </location>
</feature>
<accession>A0A5B7KD99</accession>
<keyword evidence="1" id="KW-1133">Transmembrane helix</keyword>
<keyword evidence="1" id="KW-0812">Transmembrane</keyword>
<evidence type="ECO:0000313" key="2">
    <source>
        <dbReference type="EMBL" id="MPD02555.1"/>
    </source>
</evidence>
<dbReference type="OrthoDB" id="10602793at2759"/>
<gene>
    <name evidence="2" type="ORF">E2C01_098144</name>
</gene>
<keyword evidence="3" id="KW-1185">Reference proteome</keyword>
<reference evidence="2 3" key="1">
    <citation type="submission" date="2019-05" db="EMBL/GenBank/DDBJ databases">
        <title>Another draft genome of Portunus trituberculatus and its Hox gene families provides insights of decapod evolution.</title>
        <authorList>
            <person name="Jeong J.-H."/>
            <person name="Song I."/>
            <person name="Kim S."/>
            <person name="Choi T."/>
            <person name="Kim D."/>
            <person name="Ryu S."/>
            <person name="Kim W."/>
        </authorList>
    </citation>
    <scope>NUCLEOTIDE SEQUENCE [LARGE SCALE GENOMIC DNA]</scope>
    <source>
        <tissue evidence="2">Muscle</tissue>
    </source>
</reference>
<comment type="caution">
    <text evidence="2">The sequence shown here is derived from an EMBL/GenBank/DDBJ whole genome shotgun (WGS) entry which is preliminary data.</text>
</comment>
<organism evidence="2 3">
    <name type="scientific">Portunus trituberculatus</name>
    <name type="common">Swimming crab</name>
    <name type="synonym">Neptunus trituberculatus</name>
    <dbReference type="NCBI Taxonomy" id="210409"/>
    <lineage>
        <taxon>Eukaryota</taxon>
        <taxon>Metazoa</taxon>
        <taxon>Ecdysozoa</taxon>
        <taxon>Arthropoda</taxon>
        <taxon>Crustacea</taxon>
        <taxon>Multicrustacea</taxon>
        <taxon>Malacostraca</taxon>
        <taxon>Eumalacostraca</taxon>
        <taxon>Eucarida</taxon>
        <taxon>Decapoda</taxon>
        <taxon>Pleocyemata</taxon>
        <taxon>Brachyura</taxon>
        <taxon>Eubrachyura</taxon>
        <taxon>Portunoidea</taxon>
        <taxon>Portunidae</taxon>
        <taxon>Portuninae</taxon>
        <taxon>Portunus</taxon>
    </lineage>
</organism>
<keyword evidence="1" id="KW-0472">Membrane</keyword>
<dbReference type="AlphaFoldDB" id="A0A5B7KD99"/>